<dbReference type="GO" id="GO:0098632">
    <property type="term" value="F:cell-cell adhesion mediator activity"/>
    <property type="evidence" value="ECO:0007669"/>
    <property type="project" value="TreeGrafter"/>
</dbReference>
<dbReference type="Pfam" id="PF13927">
    <property type="entry name" value="Ig_3"/>
    <property type="match status" value="1"/>
</dbReference>
<evidence type="ECO:0000256" key="3">
    <source>
        <dbReference type="ARBA" id="ARBA00022729"/>
    </source>
</evidence>
<dbReference type="FunFam" id="2.60.40.10:FF:000333">
    <property type="entry name" value="Down syndrome cell adhesion molecule"/>
    <property type="match status" value="1"/>
</dbReference>
<proteinExistence type="predicted"/>
<dbReference type="InterPro" id="IPR003599">
    <property type="entry name" value="Ig_sub"/>
</dbReference>
<keyword evidence="5" id="KW-0130">Cell adhesion</keyword>
<dbReference type="PANTHER" id="PTHR10075:SF100">
    <property type="entry name" value="FASCICLIN-2"/>
    <property type="match status" value="1"/>
</dbReference>
<dbReference type="InterPro" id="IPR007110">
    <property type="entry name" value="Ig-like_dom"/>
</dbReference>
<protein>
    <recommendedName>
        <fullName evidence="10">Ig-like domain-containing protein</fullName>
    </recommendedName>
</protein>
<evidence type="ECO:0000256" key="9">
    <source>
        <dbReference type="ARBA" id="ARBA00023319"/>
    </source>
</evidence>
<evidence type="ECO:0000256" key="6">
    <source>
        <dbReference type="ARBA" id="ARBA00022989"/>
    </source>
</evidence>
<feature type="domain" description="Ig-like" evidence="10">
    <location>
        <begin position="244"/>
        <end position="333"/>
    </location>
</feature>
<evidence type="ECO:0000256" key="1">
    <source>
        <dbReference type="ARBA" id="ARBA00004167"/>
    </source>
</evidence>
<accession>A0A835GAT1</accession>
<dbReference type="InterPro" id="IPR003598">
    <property type="entry name" value="Ig_sub2"/>
</dbReference>
<keyword evidence="9" id="KW-0393">Immunoglobulin domain</keyword>
<dbReference type="FunFam" id="2.60.40.10:FF:000017">
    <property type="entry name" value="Down syndrome cell adhesion molecule b"/>
    <property type="match status" value="1"/>
</dbReference>
<evidence type="ECO:0000256" key="2">
    <source>
        <dbReference type="ARBA" id="ARBA00022692"/>
    </source>
</evidence>
<dbReference type="Pfam" id="PF07679">
    <property type="entry name" value="I-set"/>
    <property type="match status" value="1"/>
</dbReference>
<evidence type="ECO:0000256" key="5">
    <source>
        <dbReference type="ARBA" id="ARBA00022889"/>
    </source>
</evidence>
<evidence type="ECO:0000313" key="12">
    <source>
        <dbReference type="Proteomes" id="UP000648187"/>
    </source>
</evidence>
<feature type="non-terminal residue" evidence="11">
    <location>
        <position position="335"/>
    </location>
</feature>
<feature type="domain" description="Ig-like" evidence="10">
    <location>
        <begin position="156"/>
        <end position="239"/>
    </location>
</feature>
<keyword evidence="4" id="KW-0677">Repeat</keyword>
<dbReference type="GO" id="GO:0070593">
    <property type="term" value="P:dendrite self-avoidance"/>
    <property type="evidence" value="ECO:0007669"/>
    <property type="project" value="TreeGrafter"/>
</dbReference>
<dbReference type="AlphaFoldDB" id="A0A835GAT1"/>
<keyword evidence="12" id="KW-1185">Reference proteome</keyword>
<dbReference type="SUPFAM" id="SSF48726">
    <property type="entry name" value="Immunoglobulin"/>
    <property type="match status" value="3"/>
</dbReference>
<dbReference type="EMBL" id="JACKWZ010000275">
    <property type="protein sequence ID" value="KAF9410170.1"/>
    <property type="molecule type" value="Genomic_DNA"/>
</dbReference>
<feature type="non-terminal residue" evidence="11">
    <location>
        <position position="1"/>
    </location>
</feature>
<dbReference type="GO" id="GO:0007411">
    <property type="term" value="P:axon guidance"/>
    <property type="evidence" value="ECO:0007669"/>
    <property type="project" value="TreeGrafter"/>
</dbReference>
<keyword evidence="7" id="KW-0472">Membrane</keyword>
<dbReference type="PROSITE" id="PS50835">
    <property type="entry name" value="IG_LIKE"/>
    <property type="match status" value="3"/>
</dbReference>
<keyword evidence="3" id="KW-0732">Signal</keyword>
<dbReference type="PANTHER" id="PTHR10075">
    <property type="entry name" value="BASIGIN RELATED"/>
    <property type="match status" value="1"/>
</dbReference>
<evidence type="ECO:0000259" key="10">
    <source>
        <dbReference type="PROSITE" id="PS50835"/>
    </source>
</evidence>
<keyword evidence="8" id="KW-1015">Disulfide bond</keyword>
<dbReference type="SMART" id="SM00408">
    <property type="entry name" value="IGc2"/>
    <property type="match status" value="3"/>
</dbReference>
<gene>
    <name evidence="11" type="ORF">HW555_010693</name>
</gene>
<dbReference type="GO" id="GO:0005886">
    <property type="term" value="C:plasma membrane"/>
    <property type="evidence" value="ECO:0007669"/>
    <property type="project" value="TreeGrafter"/>
</dbReference>
<dbReference type="SMART" id="SM00409">
    <property type="entry name" value="IG"/>
    <property type="match status" value="3"/>
</dbReference>
<name>A0A835GAT1_SPOEX</name>
<sequence>QQSLHKAICFCITQHSPSLYISVTQCSLVREAGVVGSFKRKRLKRSPDSRPELVYTFIEQAVQPGSQVALKCSAVGEPPPRFRWSLDGQPIPSHHGAVITEGRESSPTGLGSGNNYVLSTLSVNSARVEHGGRYECRATNTHGSVAHAARLNVYGPPYIRAMSLVKAVAGSEVTIWCPYYGFPIDSVKWEGGAGTDPRYQQMDGQLTITNVDRNRDKGSWTCSVLTPGGELARREVQVTVVSPPVLSPIVFPPGLRAGDRSQLTCTVTSGDMPVYFSWLKDQMPISSALQVDERGAEFYSMLLFKSLTAAHSGIYTCVVTNTAGKANMSAELAIK</sequence>
<dbReference type="GO" id="GO:0030424">
    <property type="term" value="C:axon"/>
    <property type="evidence" value="ECO:0007669"/>
    <property type="project" value="TreeGrafter"/>
</dbReference>
<organism evidence="11 12">
    <name type="scientific">Spodoptera exigua</name>
    <name type="common">Beet armyworm</name>
    <name type="synonym">Noctua fulgens</name>
    <dbReference type="NCBI Taxonomy" id="7107"/>
    <lineage>
        <taxon>Eukaryota</taxon>
        <taxon>Metazoa</taxon>
        <taxon>Ecdysozoa</taxon>
        <taxon>Arthropoda</taxon>
        <taxon>Hexapoda</taxon>
        <taxon>Insecta</taxon>
        <taxon>Pterygota</taxon>
        <taxon>Neoptera</taxon>
        <taxon>Endopterygota</taxon>
        <taxon>Lepidoptera</taxon>
        <taxon>Glossata</taxon>
        <taxon>Ditrysia</taxon>
        <taxon>Noctuoidea</taxon>
        <taxon>Noctuidae</taxon>
        <taxon>Amphipyrinae</taxon>
        <taxon>Spodoptera</taxon>
    </lineage>
</organism>
<dbReference type="InterPro" id="IPR013783">
    <property type="entry name" value="Ig-like_fold"/>
</dbReference>
<comment type="caution">
    <text evidence="11">The sequence shown here is derived from an EMBL/GenBank/DDBJ whole genome shotgun (WGS) entry which is preliminary data.</text>
</comment>
<dbReference type="InterPro" id="IPR013098">
    <property type="entry name" value="Ig_I-set"/>
</dbReference>
<dbReference type="InterPro" id="IPR036179">
    <property type="entry name" value="Ig-like_dom_sf"/>
</dbReference>
<evidence type="ECO:0000313" key="11">
    <source>
        <dbReference type="EMBL" id="KAF9410170.1"/>
    </source>
</evidence>
<dbReference type="GO" id="GO:0007156">
    <property type="term" value="P:homophilic cell adhesion via plasma membrane adhesion molecules"/>
    <property type="evidence" value="ECO:0007669"/>
    <property type="project" value="TreeGrafter"/>
</dbReference>
<feature type="domain" description="Ig-like" evidence="10">
    <location>
        <begin position="51"/>
        <end position="152"/>
    </location>
</feature>
<reference evidence="11" key="1">
    <citation type="submission" date="2020-08" db="EMBL/GenBank/DDBJ databases">
        <title>Spodoptera exigua strain:BAW_Kor-Di-RS1 Genome sequencing and assembly.</title>
        <authorList>
            <person name="Kim J."/>
            <person name="Nam H.Y."/>
            <person name="Kwon M."/>
            <person name="Choi J.H."/>
            <person name="Cho S.R."/>
            <person name="Kim G.-H."/>
        </authorList>
    </citation>
    <scope>NUCLEOTIDE SEQUENCE</scope>
    <source>
        <strain evidence="11">BAW_Kor-Di-RS1</strain>
        <tissue evidence="11">Whole-body</tissue>
    </source>
</reference>
<dbReference type="Proteomes" id="UP000648187">
    <property type="component" value="Unassembled WGS sequence"/>
</dbReference>
<evidence type="ECO:0000256" key="8">
    <source>
        <dbReference type="ARBA" id="ARBA00023157"/>
    </source>
</evidence>
<dbReference type="Gene3D" id="2.60.40.10">
    <property type="entry name" value="Immunoglobulins"/>
    <property type="match status" value="3"/>
</dbReference>
<keyword evidence="2" id="KW-0812">Transmembrane</keyword>
<evidence type="ECO:0000256" key="4">
    <source>
        <dbReference type="ARBA" id="ARBA00022737"/>
    </source>
</evidence>
<comment type="subcellular location">
    <subcellularLocation>
        <location evidence="1">Membrane</location>
        <topology evidence="1">Single-pass membrane protein</topology>
    </subcellularLocation>
</comment>
<evidence type="ECO:0000256" key="7">
    <source>
        <dbReference type="ARBA" id="ARBA00023136"/>
    </source>
</evidence>
<keyword evidence="6" id="KW-1133">Transmembrane helix</keyword>